<dbReference type="PROSITE" id="PS51542">
    <property type="entry name" value="FYRN"/>
    <property type="match status" value="1"/>
</dbReference>
<dbReference type="InterPro" id="IPR040092">
    <property type="entry name" value="TBRG1"/>
</dbReference>
<feature type="region of interest" description="Disordered" evidence="4">
    <location>
        <begin position="103"/>
        <end position="145"/>
    </location>
</feature>
<keyword evidence="3" id="KW-0175">Coiled coil</keyword>
<evidence type="ECO:0000256" key="4">
    <source>
        <dbReference type="SAM" id="MobiDB-lite"/>
    </source>
</evidence>
<feature type="coiled-coil region" evidence="3">
    <location>
        <begin position="2"/>
        <end position="36"/>
    </location>
</feature>
<organism evidence="5 6">
    <name type="scientific">Mycoemilia scoparia</name>
    <dbReference type="NCBI Taxonomy" id="417184"/>
    <lineage>
        <taxon>Eukaryota</taxon>
        <taxon>Fungi</taxon>
        <taxon>Fungi incertae sedis</taxon>
        <taxon>Zoopagomycota</taxon>
        <taxon>Kickxellomycotina</taxon>
        <taxon>Kickxellomycetes</taxon>
        <taxon>Kickxellales</taxon>
        <taxon>Kickxellaceae</taxon>
        <taxon>Mycoemilia</taxon>
    </lineage>
</organism>
<keyword evidence="2" id="KW-0539">Nucleus</keyword>
<protein>
    <recommendedName>
        <fullName evidence="7">FYR N-terminal domain-containing protein</fullName>
    </recommendedName>
</protein>
<dbReference type="SMART" id="SM00542">
    <property type="entry name" value="FYRC"/>
    <property type="match status" value="1"/>
</dbReference>
<evidence type="ECO:0000313" key="6">
    <source>
        <dbReference type="Proteomes" id="UP001150538"/>
    </source>
</evidence>
<evidence type="ECO:0000313" key="5">
    <source>
        <dbReference type="EMBL" id="KAJ1920411.1"/>
    </source>
</evidence>
<comment type="subcellular location">
    <subcellularLocation>
        <location evidence="1">Nucleus</location>
    </subcellularLocation>
</comment>
<dbReference type="Proteomes" id="UP001150538">
    <property type="component" value="Unassembled WGS sequence"/>
</dbReference>
<dbReference type="SMART" id="SM00541">
    <property type="entry name" value="FYRN"/>
    <property type="match status" value="1"/>
</dbReference>
<evidence type="ECO:0000256" key="2">
    <source>
        <dbReference type="ARBA" id="ARBA00023242"/>
    </source>
</evidence>
<dbReference type="OrthoDB" id="285793at2759"/>
<dbReference type="PANTHER" id="PTHR22715">
    <property type="entry name" value="TRANSFORMING GROWTH FACTOR BETA REGULATED GENE 1"/>
    <property type="match status" value="1"/>
</dbReference>
<dbReference type="AlphaFoldDB" id="A0A9W8DVI2"/>
<reference evidence="5" key="1">
    <citation type="submission" date="2022-07" db="EMBL/GenBank/DDBJ databases">
        <title>Phylogenomic reconstructions and comparative analyses of Kickxellomycotina fungi.</title>
        <authorList>
            <person name="Reynolds N.K."/>
            <person name="Stajich J.E."/>
            <person name="Barry K."/>
            <person name="Grigoriev I.V."/>
            <person name="Crous P."/>
            <person name="Smith M.E."/>
        </authorList>
    </citation>
    <scope>NUCLEOTIDE SEQUENCE</scope>
    <source>
        <strain evidence="5">NBRC 100468</strain>
    </source>
</reference>
<dbReference type="EMBL" id="JANBPU010000014">
    <property type="protein sequence ID" value="KAJ1920411.1"/>
    <property type="molecule type" value="Genomic_DNA"/>
</dbReference>
<dbReference type="InterPro" id="IPR003889">
    <property type="entry name" value="FYrich_C"/>
</dbReference>
<comment type="caution">
    <text evidence="5">The sequence shown here is derived from an EMBL/GenBank/DDBJ whole genome shotgun (WGS) entry which is preliminary data.</text>
</comment>
<name>A0A9W8DVI2_9FUNG</name>
<dbReference type="GO" id="GO:0005634">
    <property type="term" value="C:nucleus"/>
    <property type="evidence" value="ECO:0007669"/>
    <property type="project" value="UniProtKB-SubCell"/>
</dbReference>
<dbReference type="InterPro" id="IPR003888">
    <property type="entry name" value="FYrich_N"/>
</dbReference>
<dbReference type="Gene3D" id="3.30.160.360">
    <property type="match status" value="1"/>
</dbReference>
<evidence type="ECO:0008006" key="7">
    <source>
        <dbReference type="Google" id="ProtNLM"/>
    </source>
</evidence>
<proteinExistence type="predicted"/>
<dbReference type="Pfam" id="PF05965">
    <property type="entry name" value="FYRC"/>
    <property type="match status" value="1"/>
</dbReference>
<dbReference type="GO" id="GO:0051726">
    <property type="term" value="P:regulation of cell cycle"/>
    <property type="evidence" value="ECO:0007669"/>
    <property type="project" value="TreeGrafter"/>
</dbReference>
<dbReference type="PANTHER" id="PTHR22715:SF0">
    <property type="entry name" value="TRANSFORMING GROWTH FACTOR BETA REGULATOR 1"/>
    <property type="match status" value="1"/>
</dbReference>
<keyword evidence="6" id="KW-1185">Reference proteome</keyword>
<dbReference type="PROSITE" id="PS51543">
    <property type="entry name" value="FYRC"/>
    <property type="match status" value="1"/>
</dbReference>
<gene>
    <name evidence="5" type="ORF">H4219_001387</name>
</gene>
<evidence type="ECO:0000256" key="3">
    <source>
        <dbReference type="SAM" id="Coils"/>
    </source>
</evidence>
<dbReference type="Pfam" id="PF05964">
    <property type="entry name" value="FYRN"/>
    <property type="match status" value="1"/>
</dbReference>
<feature type="compositionally biased region" description="Basic and acidic residues" evidence="4">
    <location>
        <begin position="126"/>
        <end position="144"/>
    </location>
</feature>
<accession>A0A9W8DVI2</accession>
<evidence type="ECO:0000256" key="1">
    <source>
        <dbReference type="ARBA" id="ARBA00004123"/>
    </source>
</evidence>
<sequence>MASDLTEKVNAAIKKREQLLEEYNGTRKNLRKAQQDNDHLLDLLMKLCPDIDDGLWSSDDSIIDEGFGSDVDEGHGKLGYGEFGGTGDDDSVVASVDEMIAKRRSQKQIGGDVSPSLTKKRRRQGKRDDRRDPKPIEELPKDESGQIVLPASVGRGNEEVIIHNLGEVVWDRENYHTSRYIWPVGFKSVKIYPSMIDRNKKISYISEIIDGGDTPIFQVRPEDQPDKVFTATSSSGVWKLALDEIMSKGVGVKTHASGPQMYGLSNLAVTKAIQELPDAEKCSKYVMQQWISKDKSSAKSNNKRS</sequence>